<comment type="caution">
    <text evidence="3">The sequence shown here is derived from an EMBL/GenBank/DDBJ whole genome shotgun (WGS) entry which is preliminary data.</text>
</comment>
<keyword evidence="2" id="KW-0732">Signal</keyword>
<feature type="region of interest" description="Disordered" evidence="1">
    <location>
        <begin position="136"/>
        <end position="161"/>
    </location>
</feature>
<feature type="chain" id="PRO_5040827437" evidence="2">
    <location>
        <begin position="21"/>
        <end position="161"/>
    </location>
</feature>
<evidence type="ECO:0000256" key="2">
    <source>
        <dbReference type="SAM" id="SignalP"/>
    </source>
</evidence>
<sequence length="161" mass="17948">MSRFAPIALLFWLLTANLSAQTPGIEDAKEKDAPDSGASAGFGSFDLFGGSNLTETSENLVEASASMERFGDSLEAVSATLIDGLARMSSGFDPLGYQGAFRTIAEQTEVIKDQQVLIYELQQREIDRLKQENEQLRRRLARHRQQKRAESRKTPRRGRGR</sequence>
<proteinExistence type="predicted"/>
<evidence type="ECO:0000313" key="4">
    <source>
        <dbReference type="Proteomes" id="UP001155241"/>
    </source>
</evidence>
<accession>A0A9X2FCT4</accession>
<dbReference type="EMBL" id="JAMXLR010000076">
    <property type="protein sequence ID" value="MCO6046595.1"/>
    <property type="molecule type" value="Genomic_DNA"/>
</dbReference>
<keyword evidence="4" id="KW-1185">Reference proteome</keyword>
<dbReference type="RefSeq" id="WP_252854709.1">
    <property type="nucleotide sequence ID" value="NZ_JAMXLR010000076.1"/>
</dbReference>
<dbReference type="Proteomes" id="UP001155241">
    <property type="component" value="Unassembled WGS sequence"/>
</dbReference>
<evidence type="ECO:0000313" key="3">
    <source>
        <dbReference type="EMBL" id="MCO6046595.1"/>
    </source>
</evidence>
<organism evidence="3 4">
    <name type="scientific">Aeoliella straminimaris</name>
    <dbReference type="NCBI Taxonomy" id="2954799"/>
    <lineage>
        <taxon>Bacteria</taxon>
        <taxon>Pseudomonadati</taxon>
        <taxon>Planctomycetota</taxon>
        <taxon>Planctomycetia</taxon>
        <taxon>Pirellulales</taxon>
        <taxon>Lacipirellulaceae</taxon>
        <taxon>Aeoliella</taxon>
    </lineage>
</organism>
<dbReference type="AlphaFoldDB" id="A0A9X2FCT4"/>
<reference evidence="3" key="1">
    <citation type="submission" date="2022-06" db="EMBL/GenBank/DDBJ databases">
        <title>Aeoliella straminimaris, a novel planctomycete from sediments.</title>
        <authorList>
            <person name="Vitorino I.R."/>
            <person name="Lage O.M."/>
        </authorList>
    </citation>
    <scope>NUCLEOTIDE SEQUENCE</scope>
    <source>
        <strain evidence="3">ICT_H6.2</strain>
    </source>
</reference>
<feature type="signal peptide" evidence="2">
    <location>
        <begin position="1"/>
        <end position="20"/>
    </location>
</feature>
<evidence type="ECO:0000256" key="1">
    <source>
        <dbReference type="SAM" id="MobiDB-lite"/>
    </source>
</evidence>
<name>A0A9X2FCT4_9BACT</name>
<gene>
    <name evidence="3" type="ORF">NG895_22075</name>
</gene>
<protein>
    <submittedName>
        <fullName evidence="3">Uncharacterized protein</fullName>
    </submittedName>
</protein>